<sequence length="175" mass="20001">MASLGSNHFKQHKTKKATKRTSSNPLNNLPQHQITELCELFRLIDTNNKGVIEREDVRTMLTLWNDSAPTEIQLDEMLSDACGVGLNQTLFLTLFAQRLKEVDPPETIKNAFQCIDIENMGTVNAQELRDLLVTKGEHRLTDTEVDELFSRMTINDGRLEYDAFTRMLQNCQNNS</sequence>
<organism evidence="4">
    <name type="scientific">Anopheles funestus</name>
    <name type="common">African malaria mosquito</name>
    <dbReference type="NCBI Taxonomy" id="62324"/>
    <lineage>
        <taxon>Eukaryota</taxon>
        <taxon>Metazoa</taxon>
        <taxon>Ecdysozoa</taxon>
        <taxon>Arthropoda</taxon>
        <taxon>Hexapoda</taxon>
        <taxon>Insecta</taxon>
        <taxon>Pterygota</taxon>
        <taxon>Neoptera</taxon>
        <taxon>Endopterygota</taxon>
        <taxon>Diptera</taxon>
        <taxon>Nematocera</taxon>
        <taxon>Culicoidea</taxon>
        <taxon>Culicidae</taxon>
        <taxon>Anophelinae</taxon>
        <taxon>Anopheles</taxon>
    </lineage>
</organism>
<dbReference type="SUPFAM" id="SSF47473">
    <property type="entry name" value="EF-hand"/>
    <property type="match status" value="1"/>
</dbReference>
<evidence type="ECO:0000259" key="3">
    <source>
        <dbReference type="PROSITE" id="PS50222"/>
    </source>
</evidence>
<dbReference type="SMART" id="SM00054">
    <property type="entry name" value="EFh"/>
    <property type="match status" value="3"/>
</dbReference>
<dbReference type="PANTHER" id="PTHR23049">
    <property type="entry name" value="MYOSIN REGULATORY LIGHT CHAIN 2"/>
    <property type="match status" value="1"/>
</dbReference>
<dbReference type="Gene3D" id="1.10.238.10">
    <property type="entry name" value="EF-hand"/>
    <property type="match status" value="2"/>
</dbReference>
<accession>A0A182RI88</accession>
<dbReference type="AlphaFoldDB" id="A0A182RI88"/>
<dbReference type="STRING" id="62324.A0A182RI88"/>
<dbReference type="InterPro" id="IPR011992">
    <property type="entry name" value="EF-hand-dom_pair"/>
</dbReference>
<keyword evidence="1" id="KW-0677">Repeat</keyword>
<feature type="compositionally biased region" description="Polar residues" evidence="2">
    <location>
        <begin position="20"/>
        <end position="29"/>
    </location>
</feature>
<dbReference type="Pfam" id="PF13405">
    <property type="entry name" value="EF-hand_6"/>
    <property type="match status" value="1"/>
</dbReference>
<name>A0A182RI88_ANOFN</name>
<evidence type="ECO:0000256" key="2">
    <source>
        <dbReference type="SAM" id="MobiDB-lite"/>
    </source>
</evidence>
<feature type="compositionally biased region" description="Basic residues" evidence="2">
    <location>
        <begin position="9"/>
        <end position="19"/>
    </location>
</feature>
<feature type="domain" description="EF-hand" evidence="3">
    <location>
        <begin position="32"/>
        <end position="67"/>
    </location>
</feature>
<feature type="domain" description="EF-hand" evidence="3">
    <location>
        <begin position="103"/>
        <end position="138"/>
    </location>
</feature>
<dbReference type="InterPro" id="IPR002048">
    <property type="entry name" value="EF_hand_dom"/>
</dbReference>
<evidence type="ECO:0000256" key="1">
    <source>
        <dbReference type="ARBA" id="ARBA00022737"/>
    </source>
</evidence>
<dbReference type="VEuPathDB" id="VectorBase:AFUN005953"/>
<dbReference type="GO" id="GO:0005509">
    <property type="term" value="F:calcium ion binding"/>
    <property type="evidence" value="ECO:0007669"/>
    <property type="project" value="InterPro"/>
</dbReference>
<reference evidence="4" key="1">
    <citation type="submission" date="2020-05" db="UniProtKB">
        <authorList>
            <consortium name="EnsemblMetazoa"/>
        </authorList>
    </citation>
    <scope>IDENTIFICATION</scope>
    <source>
        <strain evidence="4">FUMOZ</strain>
    </source>
</reference>
<proteinExistence type="predicted"/>
<dbReference type="PROSITE" id="PS50222">
    <property type="entry name" value="EF_HAND_2"/>
    <property type="match status" value="2"/>
</dbReference>
<protein>
    <recommendedName>
        <fullName evidence="3">EF-hand domain-containing protein</fullName>
    </recommendedName>
</protein>
<dbReference type="InterPro" id="IPR050403">
    <property type="entry name" value="Myosin_RLC"/>
</dbReference>
<dbReference type="EnsemblMetazoa" id="AFUN005953-RA">
    <property type="protein sequence ID" value="AFUN005953-PA"/>
    <property type="gene ID" value="AFUN005953"/>
</dbReference>
<feature type="region of interest" description="Disordered" evidence="2">
    <location>
        <begin position="1"/>
        <end position="29"/>
    </location>
</feature>
<dbReference type="FunFam" id="1.10.238.10:FF:000001">
    <property type="entry name" value="Calmodulin 1"/>
    <property type="match status" value="1"/>
</dbReference>
<evidence type="ECO:0000313" key="4">
    <source>
        <dbReference type="EnsemblMetazoa" id="AFUN005953-PA"/>
    </source>
</evidence>
<dbReference type="VEuPathDB" id="VectorBase:AFUN2_006166"/>